<name>A0A1B2DZK8_9BACL</name>
<keyword evidence="3" id="KW-0804">Transcription</keyword>
<evidence type="ECO:0000256" key="3">
    <source>
        <dbReference type="ARBA" id="ARBA00023163"/>
    </source>
</evidence>
<gene>
    <name evidence="6" type="ORF">BBD41_11595</name>
</gene>
<feature type="DNA-binding region" description="H-T-H motif" evidence="4">
    <location>
        <begin position="29"/>
        <end position="48"/>
    </location>
</feature>
<dbReference type="InterPro" id="IPR001647">
    <property type="entry name" value="HTH_TetR"/>
</dbReference>
<dbReference type="PROSITE" id="PS50977">
    <property type="entry name" value="HTH_TETR_2"/>
    <property type="match status" value="1"/>
</dbReference>
<evidence type="ECO:0000256" key="2">
    <source>
        <dbReference type="ARBA" id="ARBA00023125"/>
    </source>
</evidence>
<protein>
    <submittedName>
        <fullName evidence="6">TetR family transcriptional regulator</fullName>
    </submittedName>
</protein>
<keyword evidence="2 4" id="KW-0238">DNA-binding</keyword>
<dbReference type="Pfam" id="PF13305">
    <property type="entry name" value="TetR_C_33"/>
    <property type="match status" value="1"/>
</dbReference>
<dbReference type="SUPFAM" id="SSF46689">
    <property type="entry name" value="Homeodomain-like"/>
    <property type="match status" value="1"/>
</dbReference>
<reference evidence="6" key="1">
    <citation type="submission" date="2016-08" db="EMBL/GenBank/DDBJ databases">
        <title>Complete Genome Seqeunce of Paenibacillus sp. nov. IHBB 9852 from high altitute lake of Indian trans-Himalayas.</title>
        <authorList>
            <person name="Kiran S."/>
            <person name="Swarnkar M.K."/>
            <person name="Rana A."/>
            <person name="Tewari R."/>
            <person name="Gulati A."/>
        </authorList>
    </citation>
    <scope>NUCLEOTIDE SEQUENCE [LARGE SCALE GENOMIC DNA]</scope>
    <source>
        <strain evidence="6">IHBB 9852</strain>
    </source>
</reference>
<sequence>MSPRPGIDRNQLLQAAAEIADHSGFHSVTLAALAGRLGVRSPSLYNHVDGLPGLHAALTQYGLQILHDRLLKAVAGRSGEEALRHVCIAYVEFARTHPGLYEAALQPIQPDQADTKQIGDEIVRLLLLVLAPYGLEEAGALHAVRTLRSLCHGFSSLERGGQFAMNLSLDDTLAYMIEIFIQGLSAQRRQH</sequence>
<dbReference type="KEGG" id="pib:BBD41_11595"/>
<dbReference type="SUPFAM" id="SSF48498">
    <property type="entry name" value="Tetracyclin repressor-like, C-terminal domain"/>
    <property type="match status" value="1"/>
</dbReference>
<evidence type="ECO:0000259" key="5">
    <source>
        <dbReference type="PROSITE" id="PS50977"/>
    </source>
</evidence>
<keyword evidence="1" id="KW-0805">Transcription regulation</keyword>
<dbReference type="InterPro" id="IPR036271">
    <property type="entry name" value="Tet_transcr_reg_TetR-rel_C_sf"/>
</dbReference>
<feature type="domain" description="HTH tetR-type" evidence="5">
    <location>
        <begin position="6"/>
        <end position="66"/>
    </location>
</feature>
<dbReference type="InterPro" id="IPR050109">
    <property type="entry name" value="HTH-type_TetR-like_transc_reg"/>
</dbReference>
<organism evidence="6">
    <name type="scientific">Paenibacillus ihbetae</name>
    <dbReference type="NCBI Taxonomy" id="1870820"/>
    <lineage>
        <taxon>Bacteria</taxon>
        <taxon>Bacillati</taxon>
        <taxon>Bacillota</taxon>
        <taxon>Bacilli</taxon>
        <taxon>Bacillales</taxon>
        <taxon>Paenibacillaceae</taxon>
        <taxon>Paenibacillus</taxon>
    </lineage>
</organism>
<proteinExistence type="predicted"/>
<dbReference type="PANTHER" id="PTHR30055">
    <property type="entry name" value="HTH-TYPE TRANSCRIPTIONAL REGULATOR RUTR"/>
    <property type="match status" value="1"/>
</dbReference>
<dbReference type="Gene3D" id="1.10.357.10">
    <property type="entry name" value="Tetracycline Repressor, domain 2"/>
    <property type="match status" value="1"/>
</dbReference>
<dbReference type="Gene3D" id="1.10.10.60">
    <property type="entry name" value="Homeodomain-like"/>
    <property type="match status" value="1"/>
</dbReference>
<dbReference type="InterPro" id="IPR009057">
    <property type="entry name" value="Homeodomain-like_sf"/>
</dbReference>
<dbReference type="GO" id="GO:0000976">
    <property type="term" value="F:transcription cis-regulatory region binding"/>
    <property type="evidence" value="ECO:0007669"/>
    <property type="project" value="TreeGrafter"/>
</dbReference>
<evidence type="ECO:0000313" key="6">
    <source>
        <dbReference type="EMBL" id="ANY73178.1"/>
    </source>
</evidence>
<dbReference type="Pfam" id="PF00440">
    <property type="entry name" value="TetR_N"/>
    <property type="match status" value="1"/>
</dbReference>
<dbReference type="PANTHER" id="PTHR30055:SF239">
    <property type="entry name" value="TRANSCRIPTIONAL REGULATORY PROTEIN"/>
    <property type="match status" value="1"/>
</dbReference>
<evidence type="ECO:0000256" key="4">
    <source>
        <dbReference type="PROSITE-ProRule" id="PRU00335"/>
    </source>
</evidence>
<dbReference type="AlphaFoldDB" id="A0A1B2DZK8"/>
<dbReference type="RefSeq" id="WP_099477695.1">
    <property type="nucleotide sequence ID" value="NZ_CP016809.1"/>
</dbReference>
<accession>A0A1B2DZK8</accession>
<dbReference type="EMBL" id="CP016809">
    <property type="protein sequence ID" value="ANY73178.1"/>
    <property type="molecule type" value="Genomic_DNA"/>
</dbReference>
<dbReference type="GO" id="GO:0003700">
    <property type="term" value="F:DNA-binding transcription factor activity"/>
    <property type="evidence" value="ECO:0007669"/>
    <property type="project" value="TreeGrafter"/>
</dbReference>
<dbReference type="InterPro" id="IPR025996">
    <property type="entry name" value="MT1864/Rv1816-like_C"/>
</dbReference>
<evidence type="ECO:0000256" key="1">
    <source>
        <dbReference type="ARBA" id="ARBA00023015"/>
    </source>
</evidence>